<dbReference type="AlphaFoldDB" id="A0A133UNQ4"/>
<reference evidence="2 3" key="1">
    <citation type="journal article" date="2016" name="Sci. Rep.">
        <title>Metabolic traits of an uncultured archaeal lineage -MSBL1- from brine pools of the Red Sea.</title>
        <authorList>
            <person name="Mwirichia R."/>
            <person name="Alam I."/>
            <person name="Rashid M."/>
            <person name="Vinu M."/>
            <person name="Ba-Alawi W."/>
            <person name="Anthony Kamau A."/>
            <person name="Kamanda Ngugi D."/>
            <person name="Goker M."/>
            <person name="Klenk H.P."/>
            <person name="Bajic V."/>
            <person name="Stingl U."/>
        </authorList>
    </citation>
    <scope>NUCLEOTIDE SEQUENCE [LARGE SCALE GENOMIC DNA]</scope>
    <source>
        <strain evidence="2">SCGC-AAA259E19</strain>
    </source>
</reference>
<proteinExistence type="predicted"/>
<organism evidence="2 3">
    <name type="scientific">candidate division MSBL1 archaeon SCGC-AAA259E19</name>
    <dbReference type="NCBI Taxonomy" id="1698264"/>
    <lineage>
        <taxon>Archaea</taxon>
        <taxon>Methanobacteriati</taxon>
        <taxon>Methanobacteriota</taxon>
        <taxon>candidate division MSBL1</taxon>
    </lineage>
</organism>
<dbReference type="EMBL" id="LHXO01000004">
    <property type="protein sequence ID" value="KXA95796.1"/>
    <property type="molecule type" value="Genomic_DNA"/>
</dbReference>
<evidence type="ECO:0000313" key="3">
    <source>
        <dbReference type="Proteomes" id="UP000070284"/>
    </source>
</evidence>
<keyword evidence="3" id="KW-1185">Reference proteome</keyword>
<evidence type="ECO:0000256" key="1">
    <source>
        <dbReference type="SAM" id="Coils"/>
    </source>
</evidence>
<sequence length="107" mass="12398">MDREEMLEAQAEGRAERLKNNWKELEKELAEMENRNISKCKECSFYSKEACEVVFAENCPLGIEHIEEVTKNTDVNPDRVDFEKMKAMYMDEITGDSSAKNPTEQQA</sequence>
<feature type="coiled-coil region" evidence="1">
    <location>
        <begin position="1"/>
        <end position="42"/>
    </location>
</feature>
<gene>
    <name evidence="2" type="ORF">AKJ65_00575</name>
</gene>
<name>A0A133UNQ4_9EURY</name>
<dbReference type="Proteomes" id="UP000070284">
    <property type="component" value="Unassembled WGS sequence"/>
</dbReference>
<evidence type="ECO:0000313" key="2">
    <source>
        <dbReference type="EMBL" id="KXA95796.1"/>
    </source>
</evidence>
<accession>A0A133UNQ4</accession>
<comment type="caution">
    <text evidence="2">The sequence shown here is derived from an EMBL/GenBank/DDBJ whole genome shotgun (WGS) entry which is preliminary data.</text>
</comment>
<protein>
    <submittedName>
        <fullName evidence="2">Uncharacterized protein</fullName>
    </submittedName>
</protein>
<keyword evidence="1" id="KW-0175">Coiled coil</keyword>